<evidence type="ECO:0000256" key="7">
    <source>
        <dbReference type="RuleBase" id="RU364112"/>
    </source>
</evidence>
<dbReference type="Proteomes" id="UP000501602">
    <property type="component" value="Chromosome"/>
</dbReference>
<keyword evidence="10" id="KW-1185">Reference proteome</keyword>
<comment type="function">
    <text evidence="7">Possible subunit of a heme lyase.</text>
</comment>
<dbReference type="InterPro" id="IPR038297">
    <property type="entry name" value="CcmH/CycL/NrfF/Ccl2_sf"/>
</dbReference>
<dbReference type="AlphaFoldDB" id="A0A6H1UA55"/>
<dbReference type="InterPro" id="IPR051263">
    <property type="entry name" value="C-type_cytochrome_biogenesis"/>
</dbReference>
<dbReference type="GO" id="GO:0017004">
    <property type="term" value="P:cytochrome complex assembly"/>
    <property type="evidence" value="ECO:0007669"/>
    <property type="project" value="UniProtKB-KW"/>
</dbReference>
<accession>A0A6H1UA55</accession>
<proteinExistence type="inferred from homology"/>
<keyword evidence="5" id="KW-0201">Cytochrome c-type biogenesis</keyword>
<dbReference type="CDD" id="cd16378">
    <property type="entry name" value="CcmH_N"/>
    <property type="match status" value="1"/>
</dbReference>
<organism evidence="9 10">
    <name type="scientific">Ferrimonas lipolytica</name>
    <dbReference type="NCBI Taxonomy" id="2724191"/>
    <lineage>
        <taxon>Bacteria</taxon>
        <taxon>Pseudomonadati</taxon>
        <taxon>Pseudomonadota</taxon>
        <taxon>Gammaproteobacteria</taxon>
        <taxon>Alteromonadales</taxon>
        <taxon>Ferrimonadaceae</taxon>
        <taxon>Ferrimonas</taxon>
    </lineage>
</organism>
<keyword evidence="7" id="KW-0472">Membrane</keyword>
<feature type="domain" description="CcmH/CycL/Ccl2/NrfF N-terminal" evidence="8">
    <location>
        <begin position="27"/>
        <end position="126"/>
    </location>
</feature>
<evidence type="ECO:0000256" key="2">
    <source>
        <dbReference type="ARBA" id="ARBA00022617"/>
    </source>
</evidence>
<keyword evidence="2 7" id="KW-0349">Heme</keyword>
<keyword evidence="6 7" id="KW-0408">Iron</keyword>
<keyword evidence="4 7" id="KW-0732">Signal</keyword>
<evidence type="ECO:0000256" key="4">
    <source>
        <dbReference type="ARBA" id="ARBA00022729"/>
    </source>
</evidence>
<evidence type="ECO:0000259" key="8">
    <source>
        <dbReference type="Pfam" id="PF03918"/>
    </source>
</evidence>
<evidence type="ECO:0000256" key="6">
    <source>
        <dbReference type="ARBA" id="ARBA00023004"/>
    </source>
</evidence>
<name>A0A6H1UA55_9GAMM</name>
<dbReference type="GO" id="GO:0046872">
    <property type="term" value="F:metal ion binding"/>
    <property type="evidence" value="ECO:0007669"/>
    <property type="project" value="UniProtKB-KW"/>
</dbReference>
<dbReference type="Gene3D" id="1.10.8.640">
    <property type="entry name" value="Cytochrome C biogenesis protein"/>
    <property type="match status" value="1"/>
</dbReference>
<evidence type="ECO:0000256" key="3">
    <source>
        <dbReference type="ARBA" id="ARBA00022723"/>
    </source>
</evidence>
<keyword evidence="3 7" id="KW-0479">Metal-binding</keyword>
<dbReference type="KEGG" id="fes:HER31_00250"/>
<gene>
    <name evidence="9" type="ORF">HER31_00250</name>
</gene>
<dbReference type="PANTHER" id="PTHR47870:SF1">
    <property type="entry name" value="CYTOCHROME C-TYPE BIOGENESIS PROTEIN CCMH"/>
    <property type="match status" value="1"/>
</dbReference>
<dbReference type="InterPro" id="IPR005616">
    <property type="entry name" value="CcmH/CycL/Ccl2/NrfF_N"/>
</dbReference>
<dbReference type="EMBL" id="CP051180">
    <property type="protein sequence ID" value="QIZ75470.1"/>
    <property type="molecule type" value="Genomic_DNA"/>
</dbReference>
<evidence type="ECO:0000313" key="9">
    <source>
        <dbReference type="EMBL" id="QIZ75470.1"/>
    </source>
</evidence>
<keyword evidence="7" id="KW-0812">Transmembrane</keyword>
<protein>
    <recommendedName>
        <fullName evidence="7">Cytochrome c-type biogenesis protein</fullName>
    </recommendedName>
</protein>
<dbReference type="GO" id="GO:0005886">
    <property type="term" value="C:plasma membrane"/>
    <property type="evidence" value="ECO:0007669"/>
    <property type="project" value="TreeGrafter"/>
</dbReference>
<dbReference type="Pfam" id="PF03918">
    <property type="entry name" value="CcmH"/>
    <property type="match status" value="1"/>
</dbReference>
<evidence type="ECO:0000313" key="10">
    <source>
        <dbReference type="Proteomes" id="UP000501602"/>
    </source>
</evidence>
<evidence type="ECO:0000256" key="5">
    <source>
        <dbReference type="ARBA" id="ARBA00022748"/>
    </source>
</evidence>
<feature type="transmembrane region" description="Helical" evidence="7">
    <location>
        <begin position="101"/>
        <end position="119"/>
    </location>
</feature>
<reference evidence="9 10" key="1">
    <citation type="submission" date="2020-04" db="EMBL/GenBank/DDBJ databases">
        <title>Ferrimonas sp. S7 isolated from sea water.</title>
        <authorList>
            <person name="Bae S.S."/>
            <person name="Baek K."/>
        </authorList>
    </citation>
    <scope>NUCLEOTIDE SEQUENCE [LARGE SCALE GENOMIC DNA]</scope>
    <source>
        <strain evidence="9 10">S7</strain>
    </source>
</reference>
<comment type="similarity">
    <text evidence="1 7">Belongs to the CcmH/CycL/Ccl2/NrfF family.</text>
</comment>
<sequence length="129" mass="14459">MAATEKTPMRLIVFLMVLWTSLCSAEQSLGEQAYAIAAQLRDPASVNQTLAESETQIAYELKGRIGQMLAEGKNRQQIETALVARYGEQIRYQPPFSLTTAMLWILPLALLLLGVIAVWRQQRASTRSY</sequence>
<dbReference type="PANTHER" id="PTHR47870">
    <property type="entry name" value="CYTOCHROME C-TYPE BIOGENESIS PROTEIN CCMH"/>
    <property type="match status" value="1"/>
</dbReference>
<evidence type="ECO:0000256" key="1">
    <source>
        <dbReference type="ARBA" id="ARBA00010342"/>
    </source>
</evidence>
<keyword evidence="7" id="KW-1133">Transmembrane helix</keyword>